<keyword evidence="2" id="KW-1185">Reference proteome</keyword>
<proteinExistence type="predicted"/>
<evidence type="ECO:0000313" key="1">
    <source>
        <dbReference type="EMBL" id="MEJ7139337.1"/>
    </source>
</evidence>
<evidence type="ECO:0000313" key="2">
    <source>
        <dbReference type="Proteomes" id="UP001364695"/>
    </source>
</evidence>
<organism evidence="1 2">
    <name type="scientific">Amphibiibacter pelophylacis</name>
    <dbReference type="NCBI Taxonomy" id="1799477"/>
    <lineage>
        <taxon>Bacteria</taxon>
        <taxon>Pseudomonadati</taxon>
        <taxon>Pseudomonadota</taxon>
        <taxon>Betaproteobacteria</taxon>
        <taxon>Burkholderiales</taxon>
        <taxon>Sphaerotilaceae</taxon>
        <taxon>Amphibiibacter</taxon>
    </lineage>
</organism>
<comment type="caution">
    <text evidence="1">The sequence shown here is derived from an EMBL/GenBank/DDBJ whole genome shotgun (WGS) entry which is preliminary data.</text>
</comment>
<reference evidence="1" key="1">
    <citation type="submission" date="2023-10" db="EMBL/GenBank/DDBJ databases">
        <title>Amphibacter perezi, gen. nov., sp. nov. a novel taxa of the family Comamonadaceae, class Betaproteobacteria isolated from the skin microbiota of Pelophylax perezi from different populations.</title>
        <authorList>
            <person name="Costa S."/>
            <person name="Proenca D.N."/>
            <person name="Lopes I."/>
            <person name="Morais P.V."/>
        </authorList>
    </citation>
    <scope>NUCLEOTIDE SEQUENCE</scope>
    <source>
        <strain evidence="1">SL12-8</strain>
    </source>
</reference>
<dbReference type="EMBL" id="JAWDIE010000024">
    <property type="protein sequence ID" value="MEJ7139337.1"/>
    <property type="molecule type" value="Genomic_DNA"/>
</dbReference>
<name>A0ACC6P591_9BURK</name>
<sequence>MLAPAAAAEHAPEVVSAYVLNVARFVSWPDTTFATDPKLRLCYYGRRSDLGSALAKLDGQNVNGRSVQVLSTTRADRLAACHVVVVPQTTDLDPVTPASAPYAVVISEDDKGDASPAIVLTRDERGLRFRLDLDALRERGLRISANVIRLALSVKGRQ</sequence>
<protein>
    <submittedName>
        <fullName evidence="1">YfiR family protein</fullName>
    </submittedName>
</protein>
<accession>A0ACC6P591</accession>
<gene>
    <name evidence="1" type="ORF">RV045_13000</name>
</gene>
<dbReference type="Proteomes" id="UP001364695">
    <property type="component" value="Unassembled WGS sequence"/>
</dbReference>